<evidence type="ECO:0000256" key="2">
    <source>
        <dbReference type="ARBA" id="ARBA00022840"/>
    </source>
</evidence>
<proteinExistence type="predicted"/>
<dbReference type="GO" id="GO:0004140">
    <property type="term" value="F:dephospho-CoA kinase activity"/>
    <property type="evidence" value="ECO:0007669"/>
    <property type="project" value="InterPro"/>
</dbReference>
<name>A0AA35XI56_GEOBA</name>
<evidence type="ECO:0000256" key="1">
    <source>
        <dbReference type="ARBA" id="ARBA00022741"/>
    </source>
</evidence>
<evidence type="ECO:0000259" key="3">
    <source>
        <dbReference type="Pfam" id="PF01467"/>
    </source>
</evidence>
<dbReference type="Gene3D" id="3.40.50.300">
    <property type="entry name" value="P-loop containing nucleotide triphosphate hydrolases"/>
    <property type="match status" value="1"/>
</dbReference>
<accession>A0AA35XI56</accession>
<dbReference type="Gene3D" id="3.40.50.620">
    <property type="entry name" value="HUPs"/>
    <property type="match status" value="1"/>
</dbReference>
<gene>
    <name evidence="4" type="ORF">GBAR_LOCUS31759</name>
</gene>
<dbReference type="SUPFAM" id="SSF52374">
    <property type="entry name" value="Nucleotidylyl transferase"/>
    <property type="match status" value="1"/>
</dbReference>
<sequence>MSHLTSFSALGKTPSYKLLSQRTSLSSEDLALMFQPLSLVGDNEGVEFSTPLPPLASYDHVALGGTFDVMHTGHRLLLTESLLLSRRRLLVGMADGHLLESKILPELIAPVEERVEGVRAFLEDVKCDIQHQVTSQNFQLLTIGFAQLAIHMASLVGPKVSSGGVVNEEEKLSSSDMRRSLLGEYQTPLVDECVEYDPQLGPFVIGLTGAMATGKSTVLGRLVEKGAHPIDCDKVSKCLVTCPYMYYITKLN</sequence>
<organism evidence="4 5">
    <name type="scientific">Geodia barretti</name>
    <name type="common">Barrett's horny sponge</name>
    <dbReference type="NCBI Taxonomy" id="519541"/>
    <lineage>
        <taxon>Eukaryota</taxon>
        <taxon>Metazoa</taxon>
        <taxon>Porifera</taxon>
        <taxon>Demospongiae</taxon>
        <taxon>Heteroscleromorpha</taxon>
        <taxon>Tetractinellida</taxon>
        <taxon>Astrophorina</taxon>
        <taxon>Geodiidae</taxon>
        <taxon>Geodia</taxon>
    </lineage>
</organism>
<dbReference type="GO" id="GO:0005524">
    <property type="term" value="F:ATP binding"/>
    <property type="evidence" value="ECO:0007669"/>
    <property type="project" value="UniProtKB-KW"/>
</dbReference>
<dbReference type="InterPro" id="IPR001977">
    <property type="entry name" value="Depp_CoAkinase"/>
</dbReference>
<dbReference type="PROSITE" id="PS51219">
    <property type="entry name" value="DPCK"/>
    <property type="match status" value="1"/>
</dbReference>
<dbReference type="InterPro" id="IPR027417">
    <property type="entry name" value="P-loop_NTPase"/>
</dbReference>
<dbReference type="AlphaFoldDB" id="A0AA35XI56"/>
<dbReference type="Pfam" id="PF01467">
    <property type="entry name" value="CTP_transf_like"/>
    <property type="match status" value="1"/>
</dbReference>
<feature type="domain" description="Cytidyltransferase-like" evidence="3">
    <location>
        <begin position="63"/>
        <end position="125"/>
    </location>
</feature>
<evidence type="ECO:0000313" key="5">
    <source>
        <dbReference type="Proteomes" id="UP001174909"/>
    </source>
</evidence>
<evidence type="ECO:0000313" key="4">
    <source>
        <dbReference type="EMBL" id="CAI8058404.1"/>
    </source>
</evidence>
<keyword evidence="2" id="KW-0067">ATP-binding</keyword>
<dbReference type="Proteomes" id="UP001174909">
    <property type="component" value="Unassembled WGS sequence"/>
</dbReference>
<comment type="caution">
    <text evidence="4">The sequence shown here is derived from an EMBL/GenBank/DDBJ whole genome shotgun (WGS) entry which is preliminary data.</text>
</comment>
<dbReference type="InterPro" id="IPR014729">
    <property type="entry name" value="Rossmann-like_a/b/a_fold"/>
</dbReference>
<keyword evidence="1" id="KW-0547">Nucleotide-binding</keyword>
<dbReference type="GO" id="GO:0015937">
    <property type="term" value="P:coenzyme A biosynthetic process"/>
    <property type="evidence" value="ECO:0007669"/>
    <property type="project" value="InterPro"/>
</dbReference>
<dbReference type="SUPFAM" id="SSF52540">
    <property type="entry name" value="P-loop containing nucleoside triphosphate hydrolases"/>
    <property type="match status" value="1"/>
</dbReference>
<protein>
    <submittedName>
        <fullName evidence="4">Bifunctional coenzyme A synthase</fullName>
    </submittedName>
</protein>
<keyword evidence="5" id="KW-1185">Reference proteome</keyword>
<dbReference type="InterPro" id="IPR004821">
    <property type="entry name" value="Cyt_trans-like"/>
</dbReference>
<dbReference type="EMBL" id="CASHTH010004512">
    <property type="protein sequence ID" value="CAI8058404.1"/>
    <property type="molecule type" value="Genomic_DNA"/>
</dbReference>
<reference evidence="4" key="1">
    <citation type="submission" date="2023-03" db="EMBL/GenBank/DDBJ databases">
        <authorList>
            <person name="Steffen K."/>
            <person name="Cardenas P."/>
        </authorList>
    </citation>
    <scope>NUCLEOTIDE SEQUENCE</scope>
</reference>